<keyword evidence="2" id="KW-1185">Reference proteome</keyword>
<protein>
    <submittedName>
        <fullName evidence="1">Uncharacterized protein</fullName>
    </submittedName>
</protein>
<dbReference type="Proteomes" id="UP001612741">
    <property type="component" value="Unassembled WGS sequence"/>
</dbReference>
<name>A0ABW7YSL9_9ACTN</name>
<dbReference type="RefSeq" id="WP_397082143.1">
    <property type="nucleotide sequence ID" value="NZ_JBITGY010000004.1"/>
</dbReference>
<evidence type="ECO:0000313" key="2">
    <source>
        <dbReference type="Proteomes" id="UP001612741"/>
    </source>
</evidence>
<sequence length="151" mass="16427">METAKRQAIQTGKRVEIPERKGEAFTLYANPDGKTLRMELHTEPIRVKKADGKGFTPIDTTLVKANGVIKPNAVKGGLRLSAGQDKNLLTSQAADATASITTTSVLPEPRLNLFFIHRSVTELVIRSFRGQRDGLGVIMCGAESLLITTRP</sequence>
<gene>
    <name evidence="1" type="ORF">ACIBG2_16095</name>
</gene>
<dbReference type="EMBL" id="JBITGY010000004">
    <property type="protein sequence ID" value="MFI6498910.1"/>
    <property type="molecule type" value="Genomic_DNA"/>
</dbReference>
<organism evidence="1 2">
    <name type="scientific">Nonomuraea typhae</name>
    <dbReference type="NCBI Taxonomy" id="2603600"/>
    <lineage>
        <taxon>Bacteria</taxon>
        <taxon>Bacillati</taxon>
        <taxon>Actinomycetota</taxon>
        <taxon>Actinomycetes</taxon>
        <taxon>Streptosporangiales</taxon>
        <taxon>Streptosporangiaceae</taxon>
        <taxon>Nonomuraea</taxon>
    </lineage>
</organism>
<comment type="caution">
    <text evidence="1">The sequence shown here is derived from an EMBL/GenBank/DDBJ whole genome shotgun (WGS) entry which is preliminary data.</text>
</comment>
<accession>A0ABW7YSL9</accession>
<proteinExistence type="predicted"/>
<reference evidence="1 2" key="1">
    <citation type="submission" date="2024-10" db="EMBL/GenBank/DDBJ databases">
        <title>The Natural Products Discovery Center: Release of the First 8490 Sequenced Strains for Exploring Actinobacteria Biosynthetic Diversity.</title>
        <authorList>
            <person name="Kalkreuter E."/>
            <person name="Kautsar S.A."/>
            <person name="Yang D."/>
            <person name="Bader C.D."/>
            <person name="Teijaro C.N."/>
            <person name="Fluegel L."/>
            <person name="Davis C.M."/>
            <person name="Simpson J.R."/>
            <person name="Lauterbach L."/>
            <person name="Steele A.D."/>
            <person name="Gui C."/>
            <person name="Meng S."/>
            <person name="Li G."/>
            <person name="Viehrig K."/>
            <person name="Ye F."/>
            <person name="Su P."/>
            <person name="Kiefer A.F."/>
            <person name="Nichols A."/>
            <person name="Cepeda A.J."/>
            <person name="Yan W."/>
            <person name="Fan B."/>
            <person name="Jiang Y."/>
            <person name="Adhikari A."/>
            <person name="Zheng C.-J."/>
            <person name="Schuster L."/>
            <person name="Cowan T.M."/>
            <person name="Smanski M.J."/>
            <person name="Chevrette M.G."/>
            <person name="De Carvalho L.P.S."/>
            <person name="Shen B."/>
        </authorList>
    </citation>
    <scope>NUCLEOTIDE SEQUENCE [LARGE SCALE GENOMIC DNA]</scope>
    <source>
        <strain evidence="1 2">NPDC050545</strain>
    </source>
</reference>
<evidence type="ECO:0000313" key="1">
    <source>
        <dbReference type="EMBL" id="MFI6498910.1"/>
    </source>
</evidence>